<dbReference type="Gene3D" id="3.30.460.10">
    <property type="entry name" value="Beta Polymerase, domain 2"/>
    <property type="match status" value="1"/>
</dbReference>
<dbReference type="CDD" id="cd05403">
    <property type="entry name" value="NT_KNTase_like"/>
    <property type="match status" value="1"/>
</dbReference>
<evidence type="ECO:0000313" key="3">
    <source>
        <dbReference type="Proteomes" id="UP000565078"/>
    </source>
</evidence>
<dbReference type="SUPFAM" id="SSF46785">
    <property type="entry name" value="Winged helix' DNA-binding domain"/>
    <property type="match status" value="1"/>
</dbReference>
<dbReference type="AlphaFoldDB" id="A0A7J4J0N5"/>
<dbReference type="InterPro" id="IPR036388">
    <property type="entry name" value="WH-like_DNA-bd_sf"/>
</dbReference>
<reference evidence="3" key="1">
    <citation type="journal article" date="2020" name="bioRxiv">
        <title>A rank-normalized archaeal taxonomy based on genome phylogeny resolves widespread incomplete and uneven classifications.</title>
        <authorList>
            <person name="Rinke C."/>
            <person name="Chuvochina M."/>
            <person name="Mussig A.J."/>
            <person name="Chaumeil P.-A."/>
            <person name="Waite D.W."/>
            <person name="Whitman W.B."/>
            <person name="Parks D.H."/>
            <person name="Hugenholtz P."/>
        </authorList>
    </citation>
    <scope>NUCLEOTIDE SEQUENCE [LARGE SCALE GENOMIC DNA]</scope>
</reference>
<evidence type="ECO:0000313" key="2">
    <source>
        <dbReference type="EMBL" id="HIH09935.1"/>
    </source>
</evidence>
<dbReference type="EMBL" id="DUGC01000071">
    <property type="protein sequence ID" value="HIH09935.1"/>
    <property type="molecule type" value="Genomic_DNA"/>
</dbReference>
<protein>
    <submittedName>
        <fullName evidence="2">MarR family transcriptional regulator</fullName>
    </submittedName>
</protein>
<dbReference type="InterPro" id="IPR036390">
    <property type="entry name" value="WH_DNA-bd_sf"/>
</dbReference>
<organism evidence="2 3">
    <name type="scientific">Candidatus Iainarchaeum sp</name>
    <dbReference type="NCBI Taxonomy" id="3101447"/>
    <lineage>
        <taxon>Archaea</taxon>
        <taxon>Candidatus Iainarchaeota</taxon>
        <taxon>Candidatus Iainarchaeia</taxon>
        <taxon>Candidatus Iainarchaeales</taxon>
        <taxon>Candidatus Iainarchaeaceae</taxon>
        <taxon>Candidatus Iainarchaeum</taxon>
    </lineage>
</organism>
<dbReference type="PANTHER" id="PTHR33933">
    <property type="entry name" value="NUCLEOTIDYLTRANSFERASE"/>
    <property type="match status" value="1"/>
</dbReference>
<comment type="caution">
    <text evidence="2">The sequence shown here is derived from an EMBL/GenBank/DDBJ whole genome shotgun (WGS) entry which is preliminary data.</text>
</comment>
<dbReference type="Gene3D" id="1.10.10.10">
    <property type="entry name" value="Winged helix-like DNA-binding domain superfamily/Winged helix DNA-binding domain"/>
    <property type="match status" value="1"/>
</dbReference>
<dbReference type="InterPro" id="IPR043519">
    <property type="entry name" value="NT_sf"/>
</dbReference>
<dbReference type="InterPro" id="IPR052548">
    <property type="entry name" value="Type_VII_TA_antitoxin"/>
</dbReference>
<proteinExistence type="predicted"/>
<name>A0A7J4J0N5_9ARCH</name>
<gene>
    <name evidence="2" type="ORF">HA254_04680</name>
</gene>
<dbReference type="PANTHER" id="PTHR33933:SF1">
    <property type="entry name" value="PROTEIN ADENYLYLTRANSFERASE MNTA-RELATED"/>
    <property type="match status" value="1"/>
</dbReference>
<dbReference type="Pfam" id="PF18765">
    <property type="entry name" value="Polbeta"/>
    <property type="match status" value="1"/>
</dbReference>
<dbReference type="InterPro" id="IPR011991">
    <property type="entry name" value="ArsR-like_HTH"/>
</dbReference>
<dbReference type="InterPro" id="IPR041633">
    <property type="entry name" value="Polbeta"/>
</dbReference>
<evidence type="ECO:0000259" key="1">
    <source>
        <dbReference type="Pfam" id="PF18765"/>
    </source>
</evidence>
<dbReference type="CDD" id="cd00090">
    <property type="entry name" value="HTH_ARSR"/>
    <property type="match status" value="1"/>
</dbReference>
<sequence length="220" mass="24486">MFNTLDICTIKCTVIAMRLLEKLVDSKSKIAVLSMLLERSGPFSVSDLSRLCSVPKSTVSLIVKDWEESGLASTQTHGRNKIVQINSRFYLLPELQGMFSKASRYNEHLIGRARSAKVISSRKIRAAIAFGSRARDEGNHFSDIDVLLITKNKEKSIVDKAHSEFNGLSETTGITYSPAMMGEKEFHERIAENDRFIMNVLRDGVVLKGGEWIGHAQAAP</sequence>
<accession>A0A7J4J0N5</accession>
<feature type="domain" description="Polymerase beta nucleotidyltransferase" evidence="1">
    <location>
        <begin position="120"/>
        <end position="207"/>
    </location>
</feature>
<dbReference type="SUPFAM" id="SSF81301">
    <property type="entry name" value="Nucleotidyltransferase"/>
    <property type="match status" value="1"/>
</dbReference>
<dbReference type="Proteomes" id="UP000565078">
    <property type="component" value="Unassembled WGS sequence"/>
</dbReference>